<dbReference type="Proteomes" id="UP000539313">
    <property type="component" value="Unassembled WGS sequence"/>
</dbReference>
<dbReference type="PANTHER" id="PTHR43513">
    <property type="entry name" value="DIHYDROOROTATE DEHYDROGENASE B (NAD(+)), ELECTRON TRANSFER SUBUNIT"/>
    <property type="match status" value="1"/>
</dbReference>
<dbReference type="SUPFAM" id="SSF52343">
    <property type="entry name" value="Ferredoxin reductase-like, C-terminal NADP-linked domain"/>
    <property type="match status" value="1"/>
</dbReference>
<keyword evidence="2" id="KW-1185">Reference proteome</keyword>
<sequence length="270" mass="28210">MPGDERGRGWAPGTRRYRVLARYPHTAGMVSLVLTPCEAGVAVPDALPGQYWVLHTESGMRVAAVTGGASAELEVTTLRVPCGESFGDPGTVLGVRGPFGTGWELRAAAGSPLLLAAWEAGLATLRPVLDEVLAGTDRYADVRIWVGGSRPSALPLHSDADLWVARGIDVTIATGPGLSMADAADDQPDPPPGTVALLAGPVPMTLEAARRLAARGVAAHRIQVAAHSLIRCTDAVCGRCHVGDRRTEHALLACKNGPVFGYDQLARLGH</sequence>
<organism evidence="1 2">
    <name type="scientific">Thermomonospora cellulosilytica</name>
    <dbReference type="NCBI Taxonomy" id="1411118"/>
    <lineage>
        <taxon>Bacteria</taxon>
        <taxon>Bacillati</taxon>
        <taxon>Actinomycetota</taxon>
        <taxon>Actinomycetes</taxon>
        <taxon>Streptosporangiales</taxon>
        <taxon>Thermomonosporaceae</taxon>
        <taxon>Thermomonospora</taxon>
    </lineage>
</organism>
<dbReference type="InterPro" id="IPR039261">
    <property type="entry name" value="FNR_nucleotide-bd"/>
</dbReference>
<dbReference type="SUPFAM" id="SSF63380">
    <property type="entry name" value="Riboflavin synthase domain-like"/>
    <property type="match status" value="1"/>
</dbReference>
<comment type="caution">
    <text evidence="1">The sequence shown here is derived from an EMBL/GenBank/DDBJ whole genome shotgun (WGS) entry which is preliminary data.</text>
</comment>
<accession>A0A7W3MZQ2</accession>
<evidence type="ECO:0000313" key="2">
    <source>
        <dbReference type="Proteomes" id="UP000539313"/>
    </source>
</evidence>
<dbReference type="InterPro" id="IPR050353">
    <property type="entry name" value="PyrK_electron_transfer"/>
</dbReference>
<dbReference type="InterPro" id="IPR017938">
    <property type="entry name" value="Riboflavin_synthase-like_b-brl"/>
</dbReference>
<dbReference type="EMBL" id="JACJII010000001">
    <property type="protein sequence ID" value="MBA9004849.1"/>
    <property type="molecule type" value="Genomic_DNA"/>
</dbReference>
<gene>
    <name evidence="1" type="ORF">HNR21_003731</name>
</gene>
<name>A0A7W3MZQ2_9ACTN</name>
<dbReference type="RefSeq" id="WP_182706179.1">
    <property type="nucleotide sequence ID" value="NZ_JACJII010000001.1"/>
</dbReference>
<evidence type="ECO:0000313" key="1">
    <source>
        <dbReference type="EMBL" id="MBA9004849.1"/>
    </source>
</evidence>
<dbReference type="PANTHER" id="PTHR43513:SF3">
    <property type="entry name" value="DIHYDROOROTATE DEHYDROGENASE B (NAD(+)), ELECTRON TRANSFER SUBUNIT-RELATED"/>
    <property type="match status" value="1"/>
</dbReference>
<dbReference type="AlphaFoldDB" id="A0A7W3MZQ2"/>
<protein>
    <submittedName>
        <fullName evidence="1">NAD(P)H-flavin reductase</fullName>
    </submittedName>
</protein>
<proteinExistence type="predicted"/>
<reference evidence="1 2" key="1">
    <citation type="submission" date="2020-08" db="EMBL/GenBank/DDBJ databases">
        <title>Sequencing the genomes of 1000 actinobacteria strains.</title>
        <authorList>
            <person name="Klenk H.-P."/>
        </authorList>
    </citation>
    <scope>NUCLEOTIDE SEQUENCE [LARGE SCALE GENOMIC DNA]</scope>
    <source>
        <strain evidence="1 2">DSM 45823</strain>
    </source>
</reference>